<protein>
    <submittedName>
        <fullName evidence="1">Uncharacterized protein</fullName>
    </submittedName>
</protein>
<sequence>MAGKGRLYDGDFVLASESRLFERRSEDSGRRTGACACLATGGHIADLRALPKQTQVQVRFLLNSRFSATSSLIRHKIFGVTCKGVSGPSLLLLLPNNVTQTLCPRIVSKMCSKQALSKPQASQAPDTFFPSAAYFSVRISVSRPSNRCESCPSSNAVAPRRLPLCHVNAMITTSPHSLFRCRTHSIPTIDSSRRPPLHTVHFIGIAPCTGTVLRRPSVDHCFNSESSPSIISAVCLPLPGYFWEKIDIRSTTTHRTSIAGRPVLFPPMLGKHPSRAHPR</sequence>
<dbReference type="Proteomes" id="UP000054270">
    <property type="component" value="Unassembled WGS sequence"/>
</dbReference>
<dbReference type="EMBL" id="KN817584">
    <property type="protein sequence ID" value="KJA18837.1"/>
    <property type="molecule type" value="Genomic_DNA"/>
</dbReference>
<proteinExistence type="predicted"/>
<name>A0A0D2KVZ1_HYPSF</name>
<accession>A0A0D2KVZ1</accession>
<evidence type="ECO:0000313" key="2">
    <source>
        <dbReference type="Proteomes" id="UP000054270"/>
    </source>
</evidence>
<dbReference type="AlphaFoldDB" id="A0A0D2KVZ1"/>
<keyword evidence="2" id="KW-1185">Reference proteome</keyword>
<gene>
    <name evidence="1" type="ORF">HYPSUDRAFT_914316</name>
</gene>
<organism evidence="1 2">
    <name type="scientific">Hypholoma sublateritium (strain FD-334 SS-4)</name>
    <dbReference type="NCBI Taxonomy" id="945553"/>
    <lineage>
        <taxon>Eukaryota</taxon>
        <taxon>Fungi</taxon>
        <taxon>Dikarya</taxon>
        <taxon>Basidiomycota</taxon>
        <taxon>Agaricomycotina</taxon>
        <taxon>Agaricomycetes</taxon>
        <taxon>Agaricomycetidae</taxon>
        <taxon>Agaricales</taxon>
        <taxon>Agaricineae</taxon>
        <taxon>Strophariaceae</taxon>
        <taxon>Hypholoma</taxon>
    </lineage>
</organism>
<reference evidence="2" key="1">
    <citation type="submission" date="2014-04" db="EMBL/GenBank/DDBJ databases">
        <title>Evolutionary Origins and Diversification of the Mycorrhizal Mutualists.</title>
        <authorList>
            <consortium name="DOE Joint Genome Institute"/>
            <consortium name="Mycorrhizal Genomics Consortium"/>
            <person name="Kohler A."/>
            <person name="Kuo A."/>
            <person name="Nagy L.G."/>
            <person name="Floudas D."/>
            <person name="Copeland A."/>
            <person name="Barry K.W."/>
            <person name="Cichocki N."/>
            <person name="Veneault-Fourrey C."/>
            <person name="LaButti K."/>
            <person name="Lindquist E.A."/>
            <person name="Lipzen A."/>
            <person name="Lundell T."/>
            <person name="Morin E."/>
            <person name="Murat C."/>
            <person name="Riley R."/>
            <person name="Ohm R."/>
            <person name="Sun H."/>
            <person name="Tunlid A."/>
            <person name="Henrissat B."/>
            <person name="Grigoriev I.V."/>
            <person name="Hibbett D.S."/>
            <person name="Martin F."/>
        </authorList>
    </citation>
    <scope>NUCLEOTIDE SEQUENCE [LARGE SCALE GENOMIC DNA]</scope>
    <source>
        <strain evidence="2">FD-334 SS-4</strain>
    </source>
</reference>
<evidence type="ECO:0000313" key="1">
    <source>
        <dbReference type="EMBL" id="KJA18837.1"/>
    </source>
</evidence>